<comment type="caution">
    <text evidence="2">The sequence shown here is derived from an EMBL/GenBank/DDBJ whole genome shotgun (WGS) entry which is preliminary data.</text>
</comment>
<feature type="chain" id="PRO_5002262380" evidence="1">
    <location>
        <begin position="24"/>
        <end position="388"/>
    </location>
</feature>
<keyword evidence="1" id="KW-0732">Signal</keyword>
<evidence type="ECO:0000313" key="3">
    <source>
        <dbReference type="Proteomes" id="UP000032214"/>
    </source>
</evidence>
<organism evidence="2 3">
    <name type="scientific">candidate division TM6 bacterium JCVI TM6SC1</name>
    <dbReference type="NCBI Taxonomy" id="1306947"/>
    <lineage>
        <taxon>Bacteria</taxon>
        <taxon>Candidatus Babelota</taxon>
        <taxon>Vermiphilus</taxon>
    </lineage>
</organism>
<sequence length="388" mass="40932">MKQFNVLQLTVLGALLAAQSVRAMDVDVSDLQEATNEVVVVTPVNPVDPVRGGFLTTVKSGASKVGQALAHGGNKIQAKLDIWAHKASHATKDAAVVVTNKTVEVANTVANKVAENPYIALGMGGMAVGATMTQMYQNGTFGTVGRKAKSVGSKLASSTYGALKYGTGFTRQDTKSTVAKRMGTDLVLAGLGSGAMYAAYNGAQKALANKDVIVDGARSALEKVKNVDTKAVMTAVGATVAGGLGLYGIKYAYNKLFAKKAQLDLPALVNQDEDQILPEVNQVVEPVVTPYTIALNVMNQVFEGEVAQLSQDKPSALSKFGPNGCFASNIIPGLKTLTPEEQKAIRGLAASVYNWYKEALIVRQNGLTEELQNRLDTLRATIATLINQ</sequence>
<evidence type="ECO:0000313" key="2">
    <source>
        <dbReference type="EMBL" id="KIX85162.1"/>
    </source>
</evidence>
<dbReference type="AlphaFoldDB" id="A0A0D2K4L4"/>
<proteinExistence type="predicted"/>
<name>A0A0D2K4L4_9BACT</name>
<protein>
    <submittedName>
        <fullName evidence="2">Uncharacterized protein</fullName>
    </submittedName>
</protein>
<evidence type="ECO:0000256" key="1">
    <source>
        <dbReference type="SAM" id="SignalP"/>
    </source>
</evidence>
<dbReference type="Proteomes" id="UP000032214">
    <property type="component" value="Unassembled WGS sequence"/>
</dbReference>
<feature type="signal peptide" evidence="1">
    <location>
        <begin position="1"/>
        <end position="23"/>
    </location>
</feature>
<accession>A0A0D2K4L4</accession>
<keyword evidence="3" id="KW-1185">Reference proteome</keyword>
<gene>
    <name evidence="2" type="ORF">J120_02365</name>
</gene>
<reference evidence="2 3" key="1">
    <citation type="journal article" date="2013" name="Proc. Natl. Acad. Sci. U.S.A.">
        <title>Candidate phylum TM6 genome recovered from a hospital sink biofilm provides genomic insights into this uncultivated phylum.</title>
        <authorList>
            <person name="McLean J.S."/>
            <person name="Lombardo M.J."/>
            <person name="Badger J.H."/>
            <person name="Edlund A."/>
            <person name="Novotny M."/>
            <person name="Yee-Greenbaum J."/>
            <person name="Vyahhi N."/>
            <person name="Hall A.P."/>
            <person name="Yang Y."/>
            <person name="Dupont C.L."/>
            <person name="Ziegler M.G."/>
            <person name="Chitsaz H."/>
            <person name="Allen A.E."/>
            <person name="Yooseph S."/>
            <person name="Tesler G."/>
            <person name="Pevzner P.A."/>
            <person name="Friedman R.M."/>
            <person name="Nealson K.H."/>
            <person name="Venter J.C."/>
            <person name="Lasken R.S."/>
        </authorList>
    </citation>
    <scope>NUCLEOTIDE SEQUENCE [LARGE SCALE GENOMIC DNA]</scope>
    <source>
        <strain evidence="2 3">TM6SC1</strain>
    </source>
</reference>
<dbReference type="EMBL" id="ARQD01000002">
    <property type="protein sequence ID" value="KIX85162.1"/>
    <property type="molecule type" value="Genomic_DNA"/>
</dbReference>